<keyword evidence="5" id="KW-1185">Reference proteome</keyword>
<dbReference type="Gene3D" id="3.30.559.10">
    <property type="entry name" value="Chloramphenicol acetyltransferase-like domain"/>
    <property type="match status" value="2"/>
</dbReference>
<evidence type="ECO:0000256" key="3">
    <source>
        <dbReference type="ARBA" id="ARBA00023315"/>
    </source>
</evidence>
<dbReference type="PANTHER" id="PTHR31147">
    <property type="entry name" value="ACYL TRANSFERASE 4"/>
    <property type="match status" value="1"/>
</dbReference>
<accession>A0A835M2U1</accession>
<evidence type="ECO:0000256" key="2">
    <source>
        <dbReference type="ARBA" id="ARBA00022679"/>
    </source>
</evidence>
<comment type="caution">
    <text evidence="4">The sequence shown here is derived from an EMBL/GenBank/DDBJ whole genome shotgun (WGS) entry which is preliminary data.</text>
</comment>
<sequence>MATSLVDVKEKVLVFPSEPTPLKTLSLSTLDSNPLIRFDVKYLFVYRSNPGLNRNAIVAGIKNALARALVPYYPLAGRVRVGPDGKNLEVVCESQGAMFIEGVSKDITIADLEHAPSHCLQWRDLLTKPVDDDVVCEDGAPPLVVQLTWLANGEGAAIGVGTSHCLMDGIGTAQFLNSFADLVSGRREPDNFQPKSVWDRHLLDPTQMSLHTRNLESNLIPDISGFFATFDSETMSPTSVVFDKTRLTKLKKLASLTGQHSELPFSFTSFEVLTAHVWRSWARSLDLPSEQILRMLFSVNIRNRLKPSLPEGYYGNGIVLACAQATVKDLSDKDLGHTAGLIKNAKDNVGDEYVRSLIQSISESRLTADSVGLLMVSQWSRLGLEKVDFGMGKPVHVGPICRDRYCLFLPVYEQSDSVMVAVAMPNSAVAKYEYLLKV</sequence>
<dbReference type="EMBL" id="JADFTS010000003">
    <property type="protein sequence ID" value="KAF9616975.1"/>
    <property type="molecule type" value="Genomic_DNA"/>
</dbReference>
<keyword evidence="3" id="KW-0012">Acyltransferase</keyword>
<comment type="similarity">
    <text evidence="1">Belongs to the plant acyltransferase family.</text>
</comment>
<proteinExistence type="inferred from homology"/>
<dbReference type="InterPro" id="IPR050898">
    <property type="entry name" value="Plant_acyltransferase"/>
</dbReference>
<name>A0A835M2U1_9MAGN</name>
<dbReference type="GO" id="GO:0016746">
    <property type="term" value="F:acyltransferase activity"/>
    <property type="evidence" value="ECO:0007669"/>
    <property type="project" value="UniProtKB-KW"/>
</dbReference>
<keyword evidence="2" id="KW-0808">Transferase</keyword>
<organism evidence="4 5">
    <name type="scientific">Coptis chinensis</name>
    <dbReference type="NCBI Taxonomy" id="261450"/>
    <lineage>
        <taxon>Eukaryota</taxon>
        <taxon>Viridiplantae</taxon>
        <taxon>Streptophyta</taxon>
        <taxon>Embryophyta</taxon>
        <taxon>Tracheophyta</taxon>
        <taxon>Spermatophyta</taxon>
        <taxon>Magnoliopsida</taxon>
        <taxon>Ranunculales</taxon>
        <taxon>Ranunculaceae</taxon>
        <taxon>Coptidoideae</taxon>
        <taxon>Coptis</taxon>
    </lineage>
</organism>
<evidence type="ECO:0000313" key="5">
    <source>
        <dbReference type="Proteomes" id="UP000631114"/>
    </source>
</evidence>
<protein>
    <submittedName>
        <fullName evidence="4">Uncharacterized protein</fullName>
    </submittedName>
</protein>
<gene>
    <name evidence="4" type="ORF">IFM89_033045</name>
</gene>
<evidence type="ECO:0000313" key="4">
    <source>
        <dbReference type="EMBL" id="KAF9616975.1"/>
    </source>
</evidence>
<dbReference type="InterPro" id="IPR023213">
    <property type="entry name" value="CAT-like_dom_sf"/>
</dbReference>
<dbReference type="Pfam" id="PF02458">
    <property type="entry name" value="Transferase"/>
    <property type="match status" value="1"/>
</dbReference>
<dbReference type="OrthoDB" id="1862401at2759"/>
<dbReference type="Proteomes" id="UP000631114">
    <property type="component" value="Unassembled WGS sequence"/>
</dbReference>
<dbReference type="PANTHER" id="PTHR31147:SF1">
    <property type="entry name" value="ACYL TRANSFERASE 4"/>
    <property type="match status" value="1"/>
</dbReference>
<evidence type="ECO:0000256" key="1">
    <source>
        <dbReference type="ARBA" id="ARBA00009861"/>
    </source>
</evidence>
<dbReference type="AlphaFoldDB" id="A0A835M2U1"/>
<reference evidence="4 5" key="1">
    <citation type="submission" date="2020-10" db="EMBL/GenBank/DDBJ databases">
        <title>The Coptis chinensis genome and diversification of protoberbering-type alkaloids.</title>
        <authorList>
            <person name="Wang B."/>
            <person name="Shu S."/>
            <person name="Song C."/>
            <person name="Liu Y."/>
        </authorList>
    </citation>
    <scope>NUCLEOTIDE SEQUENCE [LARGE SCALE GENOMIC DNA]</scope>
    <source>
        <strain evidence="4">HL-2020</strain>
        <tissue evidence="4">Leaf</tissue>
    </source>
</reference>